<dbReference type="Pfam" id="PF12710">
    <property type="entry name" value="HAD"/>
    <property type="match status" value="1"/>
</dbReference>
<dbReference type="RefSeq" id="WP_119950507.1">
    <property type="nucleotide sequence ID" value="NZ_QZEZ01000004.1"/>
</dbReference>
<dbReference type="OrthoDB" id="25607at2"/>
<evidence type="ECO:0000256" key="2">
    <source>
        <dbReference type="ARBA" id="ARBA00022723"/>
    </source>
</evidence>
<dbReference type="InterPro" id="IPR023214">
    <property type="entry name" value="HAD_sf"/>
</dbReference>
<gene>
    <name evidence="5" type="ORF">D5H78_11075</name>
</gene>
<reference evidence="5 6" key="1">
    <citation type="submission" date="2018-09" db="EMBL/GenBank/DDBJ databases">
        <title>YIM 75000 draft genome.</title>
        <authorList>
            <person name="Tang S."/>
            <person name="Feng Y."/>
        </authorList>
    </citation>
    <scope>NUCLEOTIDE SEQUENCE [LARGE SCALE GENOMIC DNA]</scope>
    <source>
        <strain evidence="5 6">YIM 75000</strain>
    </source>
</reference>
<comment type="similarity">
    <text evidence="1">Belongs to the HAD-like hydrolase superfamily. SerB family.</text>
</comment>
<dbReference type="Proteomes" id="UP000265614">
    <property type="component" value="Unassembled WGS sequence"/>
</dbReference>
<keyword evidence="4" id="KW-0460">Magnesium</keyword>
<proteinExistence type="inferred from homology"/>
<accession>A0A3A3Z0P4</accession>
<dbReference type="InterPro" id="IPR006385">
    <property type="entry name" value="HAD_hydro_SerB1"/>
</dbReference>
<dbReference type="CDD" id="cd02612">
    <property type="entry name" value="HAD_PGPPase"/>
    <property type="match status" value="1"/>
</dbReference>
<dbReference type="GO" id="GO:0016787">
    <property type="term" value="F:hydrolase activity"/>
    <property type="evidence" value="ECO:0007669"/>
    <property type="project" value="UniProtKB-KW"/>
</dbReference>
<dbReference type="InterPro" id="IPR036412">
    <property type="entry name" value="HAD-like_sf"/>
</dbReference>
<keyword evidence="3 5" id="KW-0378">Hydrolase</keyword>
<evidence type="ECO:0000313" key="5">
    <source>
        <dbReference type="EMBL" id="RJK96081.1"/>
    </source>
</evidence>
<keyword evidence="2" id="KW-0479">Metal-binding</keyword>
<dbReference type="PANTHER" id="PTHR43344:SF15">
    <property type="entry name" value="PHOSPHOSERINE PHOSPHATASE SERB1"/>
    <property type="match status" value="1"/>
</dbReference>
<dbReference type="SUPFAM" id="SSF56784">
    <property type="entry name" value="HAD-like"/>
    <property type="match status" value="1"/>
</dbReference>
<dbReference type="GO" id="GO:0046872">
    <property type="term" value="F:metal ion binding"/>
    <property type="evidence" value="ECO:0007669"/>
    <property type="project" value="UniProtKB-KW"/>
</dbReference>
<keyword evidence="6" id="KW-1185">Reference proteome</keyword>
<dbReference type="AlphaFoldDB" id="A0A3A3Z0P4"/>
<name>A0A3A3Z0P4_9ACTN</name>
<dbReference type="Gene3D" id="3.40.50.1000">
    <property type="entry name" value="HAD superfamily/HAD-like"/>
    <property type="match status" value="1"/>
</dbReference>
<evidence type="ECO:0000256" key="3">
    <source>
        <dbReference type="ARBA" id="ARBA00022801"/>
    </source>
</evidence>
<dbReference type="EMBL" id="QZEZ01000004">
    <property type="protein sequence ID" value="RJK96081.1"/>
    <property type="molecule type" value="Genomic_DNA"/>
</dbReference>
<dbReference type="InterPro" id="IPR050582">
    <property type="entry name" value="HAD-like_SerB"/>
</dbReference>
<sequence length="290" mass="31130">MARPLRRSTRPSRAVVAGAASAAAARVEDRLRVPLDPGAAAFFDVDNTVVRGASIFHLARGLYRRDFFDARDIARFAWTQAKFRALGREDAEDMAQARDAALGFIEGRSVEELARTAQEVFDELMAHKVWPGTLALARMHLEAGQRVWLVTATPVEVATVIADRLGLTGALGTVAEHRDGAYTGRLAGEPLHGPAKAEAVRALATREGLDLERCAAYSDSANDIPMLSLVGQPCAINPDAVLRAHARSQGWRVRDYRTGRRAARIGIPTAAGAGAAWGAVHAALRRRAAG</sequence>
<organism evidence="5 6">
    <name type="scientific">Vallicoccus soli</name>
    <dbReference type="NCBI Taxonomy" id="2339232"/>
    <lineage>
        <taxon>Bacteria</taxon>
        <taxon>Bacillati</taxon>
        <taxon>Actinomycetota</taxon>
        <taxon>Actinomycetes</taxon>
        <taxon>Motilibacterales</taxon>
        <taxon>Vallicoccaceae</taxon>
        <taxon>Vallicoccus</taxon>
    </lineage>
</organism>
<dbReference type="NCBIfam" id="TIGR01488">
    <property type="entry name" value="HAD-SF-IB"/>
    <property type="match status" value="1"/>
</dbReference>
<comment type="caution">
    <text evidence="5">The sequence shown here is derived from an EMBL/GenBank/DDBJ whole genome shotgun (WGS) entry which is preliminary data.</text>
</comment>
<dbReference type="NCBIfam" id="TIGR01490">
    <property type="entry name" value="HAD-SF-IB-hyp1"/>
    <property type="match status" value="1"/>
</dbReference>
<evidence type="ECO:0000256" key="4">
    <source>
        <dbReference type="ARBA" id="ARBA00022842"/>
    </source>
</evidence>
<protein>
    <submittedName>
        <fullName evidence="5">HAD-IB family hydrolase</fullName>
    </submittedName>
</protein>
<evidence type="ECO:0000313" key="6">
    <source>
        <dbReference type="Proteomes" id="UP000265614"/>
    </source>
</evidence>
<dbReference type="FunFam" id="3.40.50.1000:FF:000025">
    <property type="entry name" value="HAD hydrolase, family IB"/>
    <property type="match status" value="1"/>
</dbReference>
<evidence type="ECO:0000256" key="1">
    <source>
        <dbReference type="ARBA" id="ARBA00009184"/>
    </source>
</evidence>
<dbReference type="Gene3D" id="1.20.1440.100">
    <property type="entry name" value="SG protein - dephosphorylation function"/>
    <property type="match status" value="1"/>
</dbReference>
<dbReference type="PANTHER" id="PTHR43344">
    <property type="entry name" value="PHOSPHOSERINE PHOSPHATASE"/>
    <property type="match status" value="1"/>
</dbReference>